<dbReference type="InterPro" id="IPR055259">
    <property type="entry name" value="YkvP/CgeB_Glyco_trans-like"/>
</dbReference>
<keyword evidence="3" id="KW-1185">Reference proteome</keyword>
<evidence type="ECO:0000259" key="1">
    <source>
        <dbReference type="Pfam" id="PF13524"/>
    </source>
</evidence>
<reference evidence="2 3" key="1">
    <citation type="submission" date="2024-02" db="EMBL/GenBank/DDBJ databases">
        <authorList>
            <person name="Grouzdev D."/>
        </authorList>
    </citation>
    <scope>NUCLEOTIDE SEQUENCE [LARGE SCALE GENOMIC DNA]</scope>
    <source>
        <strain evidence="2 3">9N</strain>
    </source>
</reference>
<evidence type="ECO:0000313" key="3">
    <source>
        <dbReference type="Proteomes" id="UP001350748"/>
    </source>
</evidence>
<dbReference type="EMBL" id="JAZHYN010000034">
    <property type="protein sequence ID" value="MEF3367209.1"/>
    <property type="molecule type" value="Genomic_DNA"/>
</dbReference>
<comment type="caution">
    <text evidence="2">The sequence shown here is derived from an EMBL/GenBank/DDBJ whole genome shotgun (WGS) entry which is preliminary data.</text>
</comment>
<dbReference type="Pfam" id="PF13524">
    <property type="entry name" value="Glyco_trans_1_2"/>
    <property type="match status" value="1"/>
</dbReference>
<organism evidence="2 3">
    <name type="scientific">Methylocystis borbori</name>
    <dbReference type="NCBI Taxonomy" id="3118750"/>
    <lineage>
        <taxon>Bacteria</taxon>
        <taxon>Pseudomonadati</taxon>
        <taxon>Pseudomonadota</taxon>
        <taxon>Alphaproteobacteria</taxon>
        <taxon>Hyphomicrobiales</taxon>
        <taxon>Methylocystaceae</taxon>
        <taxon>Methylocystis</taxon>
    </lineage>
</organism>
<sequence length="337" mass="37910">MTNILYLSAHAILERDEVILLQSLGYNVYSPQTVIESDWVDARDIDKSFAETLKKELGEAPCHKSQISDRFLEVFDIVICEQDFNWLHQNRQRLKGKRAILRTLGQLLSPSESQIVNLEGGRNFEIVRCSPAERTLSTYAGEDAVIRFYKDPARYHGWTGEEPAILGFGNILTRRPEHVSLGFMLQATAGFDFRLYGAGNAGLTASRGMANSEEMPSLYRTHRIYYSHHTIPASYTLSFLEGLMTGAPVVTPGPEVLKHTSLFRAYPEIEALYEVPQLIKNKINGFTPNTIEEAQKVFASLLADQKMASEIGAAGRTLALELFGMETIREQWKKFLG</sequence>
<feature type="domain" description="Spore protein YkvP/CgeB glycosyl transferase-like" evidence="1">
    <location>
        <begin position="184"/>
        <end position="320"/>
    </location>
</feature>
<dbReference type="Proteomes" id="UP001350748">
    <property type="component" value="Unassembled WGS sequence"/>
</dbReference>
<name>A0ABU7XJ79_9HYPH</name>
<evidence type="ECO:0000313" key="2">
    <source>
        <dbReference type="EMBL" id="MEF3367209.1"/>
    </source>
</evidence>
<gene>
    <name evidence="2" type="ORF">V3H18_11755</name>
</gene>
<dbReference type="RefSeq" id="WP_332082244.1">
    <property type="nucleotide sequence ID" value="NZ_JAZHYN010000034.1"/>
</dbReference>
<protein>
    <recommendedName>
        <fullName evidence="1">Spore protein YkvP/CgeB glycosyl transferase-like domain-containing protein</fullName>
    </recommendedName>
</protein>
<proteinExistence type="predicted"/>
<dbReference type="Gene3D" id="3.40.50.2000">
    <property type="entry name" value="Glycogen Phosphorylase B"/>
    <property type="match status" value="1"/>
</dbReference>
<accession>A0ABU7XJ79</accession>